<gene>
    <name evidence="2" type="ORF">M231_07309</name>
</gene>
<dbReference type="InParanoid" id="A0A4Q1BCL7"/>
<dbReference type="InterPro" id="IPR007244">
    <property type="entry name" value="Naa35_N"/>
</dbReference>
<dbReference type="OrthoDB" id="269405at2759"/>
<sequence>MDITQAFKEACTALPTSARVVKKPTTTYLELMNALLIFAPRTDTGSSIIFQDECNFEPSPDHTPQEVCAIIDRLLVLEMAWWRGSTLSQTIYTNLHFFYPETLGESSSPVVSIALRIYVVAFVKTVELVWNEISKKHVNDSEDMWMDHYGIPISLTDPVEDIVNYMQFALSQLNRGDPWEEDVHVRLENRMTLLLCLHVYAQGKIPHSTLDHMRELLDRPLHLQTDYPKEGFEDNMPSYIRQSMPLLPVHLPSVEESYQELFYMTHDLMRLSQIVLNPHVKSTIEKHVDGDFIIDSLIAEETCLPMSIIHQLELPPNSAKQLIVWRDLVRGLAFSTQMVPIMNPCRQRRSHSSLSFSWYQRAAFAEMFPLDPTFRKLSQFLHCMRLDCLLNVALAAWDLDLITPREERCAWWWVEQVTRERCALSLRPTWKSVWAQVWLNISRAMQALLPLPSLTTTKELSLEEFCLRYKWARKRPLTVTGVKVYSGLFPKYRSWQASKRQWDSFSEMEVRQMAIENFEDALRALETLLRQLRGSAIVSSVTILRKV</sequence>
<dbReference type="STRING" id="5217.A0A4Q1BCL7"/>
<dbReference type="PANTHER" id="PTHR21373:SF0">
    <property type="entry name" value="N-ALPHA-ACETYLTRANSFERASE 35, NATC AUXILIARY SUBUNIT"/>
    <property type="match status" value="1"/>
</dbReference>
<dbReference type="GO" id="GO:0031417">
    <property type="term" value="C:NatC complex"/>
    <property type="evidence" value="ECO:0007669"/>
    <property type="project" value="InterPro"/>
</dbReference>
<evidence type="ECO:0000259" key="1">
    <source>
        <dbReference type="Pfam" id="PF04112"/>
    </source>
</evidence>
<evidence type="ECO:0000313" key="3">
    <source>
        <dbReference type="Proteomes" id="UP000289152"/>
    </source>
</evidence>
<organism evidence="2 3">
    <name type="scientific">Tremella mesenterica</name>
    <name type="common">Jelly fungus</name>
    <dbReference type="NCBI Taxonomy" id="5217"/>
    <lineage>
        <taxon>Eukaryota</taxon>
        <taxon>Fungi</taxon>
        <taxon>Dikarya</taxon>
        <taxon>Basidiomycota</taxon>
        <taxon>Agaricomycotina</taxon>
        <taxon>Tremellomycetes</taxon>
        <taxon>Tremellales</taxon>
        <taxon>Tremellaceae</taxon>
        <taxon>Tremella</taxon>
    </lineage>
</organism>
<dbReference type="EMBL" id="SDIL01000136">
    <property type="protein sequence ID" value="RXK35454.1"/>
    <property type="molecule type" value="Genomic_DNA"/>
</dbReference>
<dbReference type="PANTHER" id="PTHR21373">
    <property type="entry name" value="GLUCOSE REPRESSIBLE PROTEIN MAK10"/>
    <property type="match status" value="1"/>
</dbReference>
<comment type="caution">
    <text evidence="2">The sequence shown here is derived from an EMBL/GenBank/DDBJ whole genome shotgun (WGS) entry which is preliminary data.</text>
</comment>
<reference evidence="2 3" key="1">
    <citation type="submission" date="2016-06" db="EMBL/GenBank/DDBJ databases">
        <title>Evolution of pathogenesis and genome organization in the Tremellales.</title>
        <authorList>
            <person name="Cuomo C."/>
            <person name="Litvintseva A."/>
            <person name="Heitman J."/>
            <person name="Chen Y."/>
            <person name="Sun S."/>
            <person name="Springer D."/>
            <person name="Dromer F."/>
            <person name="Young S."/>
            <person name="Zeng Q."/>
            <person name="Chapman S."/>
            <person name="Gujja S."/>
            <person name="Saif S."/>
            <person name="Birren B."/>
        </authorList>
    </citation>
    <scope>NUCLEOTIDE SEQUENCE [LARGE SCALE GENOMIC DNA]</scope>
    <source>
        <strain evidence="2 3">ATCC 28783</strain>
    </source>
</reference>
<evidence type="ECO:0000313" key="2">
    <source>
        <dbReference type="EMBL" id="RXK35454.1"/>
    </source>
</evidence>
<keyword evidence="3" id="KW-1185">Reference proteome</keyword>
<dbReference type="VEuPathDB" id="FungiDB:TREMEDRAFT_73336"/>
<proteinExistence type="predicted"/>
<dbReference type="Proteomes" id="UP000289152">
    <property type="component" value="Unassembled WGS sequence"/>
</dbReference>
<dbReference type="Pfam" id="PF04112">
    <property type="entry name" value="Mak10"/>
    <property type="match status" value="1"/>
</dbReference>
<accession>A0A4Q1BCL7</accession>
<feature type="domain" description="NAA35-like N-terminal" evidence="1">
    <location>
        <begin position="19"/>
        <end position="162"/>
    </location>
</feature>
<name>A0A4Q1BCL7_TREME</name>
<dbReference type="InterPro" id="IPR057983">
    <property type="entry name" value="NAA35-like_N"/>
</dbReference>
<dbReference type="AlphaFoldDB" id="A0A4Q1BCL7"/>
<protein>
    <recommendedName>
        <fullName evidence="1">NAA35-like N-terminal domain-containing protein</fullName>
    </recommendedName>
</protein>